<gene>
    <name evidence="1" type="ORF">COW47_01475</name>
</gene>
<comment type="caution">
    <text evidence="1">The sequence shown here is derived from an EMBL/GenBank/DDBJ whole genome shotgun (WGS) entry which is preliminary data.</text>
</comment>
<dbReference type="InterPro" id="IPR018247">
    <property type="entry name" value="EF_Hand_1_Ca_BS"/>
</dbReference>
<dbReference type="AlphaFoldDB" id="A0A2H9MMT9"/>
<sequence>YNNTCRPSTWNCDTTANCTLNHFCNTSNTCQAKWNCDTNCDGINDTYQENACTPCNCITGQTQDCPLQQGVCAGAQQTCTQGVWDICDYGSDYSETEICGDNLDNNCNGEIDEGCTTCTPNTEINSTHYCDANGNIQEKETDDIACGANYMCVSGNCVSVVDCESGITTNVNKKCHKTCSQSNKCKPIGWECDTYLDCESGPKFSCKSEDSSFYCGTDNKCHAVVVKTIFSTHSNGLEKKVYYSYQKVYVKGYGFEPNKKVTIYIVTDNNAWVNGTEIQQFSMVNPINVTTDSEGNIPNTLIWTLPHWYEIYKISKKGTTPFDIVVDENQDGKYEIGEAVNGLTSFGFKVDPVWAADKKGDSKDDFKQGEKIYINGDGLAVNDTNITLYIIPNTNVSVGTNICSGENCLNVSQSVQAQVDKKGTFKSVVFCTNDLPEGEYKVLPDLNNNGIIDAEDILAMDDSDEVGFTITNEQTSTTKKSNGESCNENDDCSSEYCFIESGKTALTPFWGTCQNIQAINDKNYSVSWTADNNTDKYILTDTFISSDKKIYSTDYTINSISDNNKTFNYLAKGVHCFTLKKCDSVNNCESEESLGCVSINFGCGAAKVGEQYTVSWKKDELFLSGLELTGYKLEEISYPHIITTKGTTTTIRKNINNPDILSENKQQNQERVYIYTIRSRYGNYHYRSEQEVFTPTPDNGCIQIFKNG</sequence>
<reference evidence="2" key="1">
    <citation type="submission" date="2017-09" db="EMBL/GenBank/DDBJ databases">
        <title>Depth-based differentiation of microbial function through sediment-hosted aquifers and enrichment of novel symbionts in the deep terrestrial subsurface.</title>
        <authorList>
            <person name="Probst A.J."/>
            <person name="Ladd B."/>
            <person name="Jarett J.K."/>
            <person name="Geller-Mcgrath D.E."/>
            <person name="Sieber C.M.K."/>
            <person name="Emerson J.B."/>
            <person name="Anantharaman K."/>
            <person name="Thomas B.C."/>
            <person name="Malmstrom R."/>
            <person name="Stieglmeier M."/>
            <person name="Klingl A."/>
            <person name="Woyke T."/>
            <person name="Ryan C.M."/>
            <person name="Banfield J.F."/>
        </authorList>
    </citation>
    <scope>NUCLEOTIDE SEQUENCE [LARGE SCALE GENOMIC DNA]</scope>
</reference>
<organism evidence="1 2">
    <name type="scientific">Huberarchaeum crystalense</name>
    <dbReference type="NCBI Taxonomy" id="2014257"/>
    <lineage>
        <taxon>Archaea</taxon>
        <taxon>Candidatus Huberarchaeota</taxon>
        <taxon>Candidatus Huberarchaeia</taxon>
        <taxon>Candidatus Huberarchaeales</taxon>
        <taxon>Candidatus Huberarchaeaceae</taxon>
        <taxon>Candidatus Huberarchaeum</taxon>
    </lineage>
</organism>
<evidence type="ECO:0000313" key="1">
    <source>
        <dbReference type="EMBL" id="PIV89712.1"/>
    </source>
</evidence>
<feature type="non-terminal residue" evidence="1">
    <location>
        <position position="1"/>
    </location>
</feature>
<accession>A0A2H9MMT9</accession>
<proteinExistence type="predicted"/>
<dbReference type="EMBL" id="PFFF01000033">
    <property type="protein sequence ID" value="PIV89712.1"/>
    <property type="molecule type" value="Genomic_DNA"/>
</dbReference>
<evidence type="ECO:0000313" key="2">
    <source>
        <dbReference type="Proteomes" id="UP000228989"/>
    </source>
</evidence>
<protein>
    <submittedName>
        <fullName evidence="1">Uncharacterized protein</fullName>
    </submittedName>
</protein>
<dbReference type="Proteomes" id="UP000228989">
    <property type="component" value="Unassembled WGS sequence"/>
</dbReference>
<dbReference type="PROSITE" id="PS00018">
    <property type="entry name" value="EF_HAND_1"/>
    <property type="match status" value="1"/>
</dbReference>
<name>A0A2H9MMT9_HUBC1</name>